<dbReference type="Pfam" id="PF13645">
    <property type="entry name" value="YkuD_2"/>
    <property type="match status" value="1"/>
</dbReference>
<dbReference type="RefSeq" id="WP_078347517.1">
    <property type="nucleotide sequence ID" value="NZ_MBTF01000006.1"/>
</dbReference>
<keyword evidence="1" id="KW-0732">Signal</keyword>
<feature type="signal peptide" evidence="1">
    <location>
        <begin position="1"/>
        <end position="22"/>
    </location>
</feature>
<dbReference type="InterPro" id="IPR032676">
    <property type="entry name" value="YkuD_2"/>
</dbReference>
<dbReference type="STRING" id="1792845.BC343_24775"/>
<dbReference type="PANTHER" id="PTHR38477:SF1">
    <property type="entry name" value="MUREIN L,D-TRANSPEPTIDASE CATALYTIC DOMAIN FAMILY PROTEIN"/>
    <property type="match status" value="1"/>
</dbReference>
<evidence type="ECO:0000313" key="3">
    <source>
        <dbReference type="Proteomes" id="UP000189739"/>
    </source>
</evidence>
<dbReference type="AlphaFoldDB" id="A0A1S9PHV1"/>
<accession>A0A1S9PHV1</accession>
<comment type="caution">
    <text evidence="2">The sequence shown here is derived from an EMBL/GenBank/DDBJ whole genome shotgun (WGS) entry which is preliminary data.</text>
</comment>
<evidence type="ECO:0000313" key="2">
    <source>
        <dbReference type="EMBL" id="OOQ60509.1"/>
    </source>
</evidence>
<proteinExistence type="predicted"/>
<sequence length="202" mass="22500">MKPKPIILLALALLCFCSIAIAETPHINLARTKEKAKQALAFAKKRGYNTRYCILIDMSLPSGVKRFMVWDQKGGKIQTSGLVSHGCGRSPWAGEWSKDTPAFSNADGSHCTALGKYRVDGRGYSAWGINVKYFLTGLESTNSNAYARQIVFHSWEKVSETEVYPNGTPEGWGCPAVSNQTMRTVDALLKKQKKKMLMWVYN</sequence>
<dbReference type="PANTHER" id="PTHR38477">
    <property type="entry name" value="HYPOTHETICAL EXPORTED PROTEIN"/>
    <property type="match status" value="1"/>
</dbReference>
<dbReference type="EMBL" id="MBTF01000006">
    <property type="protein sequence ID" value="OOQ60509.1"/>
    <property type="molecule type" value="Genomic_DNA"/>
</dbReference>
<feature type="chain" id="PRO_5012978549" evidence="1">
    <location>
        <begin position="23"/>
        <end position="202"/>
    </location>
</feature>
<dbReference type="Proteomes" id="UP000189739">
    <property type="component" value="Unassembled WGS sequence"/>
</dbReference>
<name>A0A1S9PHV1_9SPHI</name>
<organism evidence="2 3">
    <name type="scientific">Mucilaginibacter pedocola</name>
    <dbReference type="NCBI Taxonomy" id="1792845"/>
    <lineage>
        <taxon>Bacteria</taxon>
        <taxon>Pseudomonadati</taxon>
        <taxon>Bacteroidota</taxon>
        <taxon>Sphingobacteriia</taxon>
        <taxon>Sphingobacteriales</taxon>
        <taxon>Sphingobacteriaceae</taxon>
        <taxon>Mucilaginibacter</taxon>
    </lineage>
</organism>
<protein>
    <submittedName>
        <fullName evidence="2">Peptidase</fullName>
    </submittedName>
</protein>
<reference evidence="2 3" key="1">
    <citation type="submission" date="2016-07" db="EMBL/GenBank/DDBJ databases">
        <title>Genomic analysis of zinc-resistant bacterium Mucilaginibacter pedocola TBZ30.</title>
        <authorList>
            <person name="Huang J."/>
            <person name="Tang J."/>
        </authorList>
    </citation>
    <scope>NUCLEOTIDE SEQUENCE [LARGE SCALE GENOMIC DNA]</scope>
    <source>
        <strain evidence="2 3">TBZ30</strain>
    </source>
</reference>
<keyword evidence="3" id="KW-1185">Reference proteome</keyword>
<evidence type="ECO:0000256" key="1">
    <source>
        <dbReference type="SAM" id="SignalP"/>
    </source>
</evidence>
<dbReference type="OrthoDB" id="1247236at2"/>
<gene>
    <name evidence="2" type="ORF">BC343_24775</name>
</gene>